<dbReference type="EMBL" id="AM286416">
    <property type="protein sequence ID" value="CAL10035.1"/>
    <property type="molecule type" value="Genomic_DNA"/>
</dbReference>
<dbReference type="KEGG" id="yen:YEP0011"/>
<dbReference type="PATRIC" id="fig|393305.7.peg.14"/>
<organism evidence="2 3">
    <name type="scientific">Yersinia enterocolitica serotype O:8 / biotype 1B (strain NCTC 13174 / 8081)</name>
    <dbReference type="NCBI Taxonomy" id="393305"/>
    <lineage>
        <taxon>Bacteria</taxon>
        <taxon>Pseudomonadati</taxon>
        <taxon>Pseudomonadota</taxon>
        <taxon>Gammaproteobacteria</taxon>
        <taxon>Enterobacterales</taxon>
        <taxon>Yersiniaceae</taxon>
        <taxon>Yersinia</taxon>
    </lineage>
</organism>
<proteinExistence type="predicted"/>
<name>A1JU69_YERE8</name>
<feature type="transmembrane region" description="Helical" evidence="1">
    <location>
        <begin position="52"/>
        <end position="71"/>
    </location>
</feature>
<keyword evidence="1" id="KW-0812">Transmembrane</keyword>
<evidence type="ECO:0000256" key="1">
    <source>
        <dbReference type="SAM" id="Phobius"/>
    </source>
</evidence>
<keyword evidence="2" id="KW-0614">Plasmid</keyword>
<accession>A1JU69</accession>
<dbReference type="AlphaFoldDB" id="A1JU69"/>
<keyword evidence="1" id="KW-0472">Membrane</keyword>
<geneLocation type="plasmid" evidence="2 3">
    <name>pYVe8081</name>
</geneLocation>
<protein>
    <submittedName>
        <fullName evidence="2">Membrane protein</fullName>
    </submittedName>
</protein>
<reference evidence="2 3" key="1">
    <citation type="journal article" date="2006" name="PLoS Genet.">
        <title>The complete genome sequence and comparative genome analysis of the high pathogenicity Yersinia enterocolitica strain 8081.</title>
        <authorList>
            <person name="Thomson N.R."/>
            <person name="Howard S."/>
            <person name="Wren B.W."/>
            <person name="Holden M.T.G."/>
            <person name="Crossman L."/>
            <person name="Challis G.L."/>
            <person name="Churcher C."/>
            <person name="Mungall K."/>
            <person name="Brooks K."/>
            <person name="Chillingworth T."/>
            <person name="Feltwell T."/>
            <person name="Abdellah Z."/>
            <person name="Hauser H."/>
            <person name="Jagels K."/>
            <person name="Maddison M."/>
            <person name="Moule S."/>
            <person name="Sanders M."/>
            <person name="Whitehead S."/>
            <person name="Quail M.A."/>
            <person name="Dougan G."/>
            <person name="Parkhill J."/>
            <person name="Prentice M.B."/>
        </authorList>
    </citation>
    <scope>NUCLEOTIDE SEQUENCE [LARGE SCALE GENOMIC DNA]</scope>
    <source>
        <strain evidence="3">NCTC 13174 / 8081</strain>
        <plasmid evidence="3">Plasmid pYVe8081</plasmid>
    </source>
</reference>
<dbReference type="HOGENOM" id="CLU_2721415_0_0_6"/>
<gene>
    <name evidence="2" type="ordered locus">YEP0011</name>
</gene>
<dbReference type="Proteomes" id="UP000000642">
    <property type="component" value="Plasmid pYVe8081"/>
</dbReference>
<keyword evidence="1" id="KW-1133">Transmembrane helix</keyword>
<evidence type="ECO:0000313" key="2">
    <source>
        <dbReference type="EMBL" id="CAL10035.1"/>
    </source>
</evidence>
<sequence>MSEDCMAAIFRFSTKSFGIGYPGWITPNTTKLFTRYNITINLPANGNTATDAIPALTFLVLLLMLLSSFDWP</sequence>
<evidence type="ECO:0000313" key="3">
    <source>
        <dbReference type="Proteomes" id="UP000000642"/>
    </source>
</evidence>